<keyword evidence="4" id="KW-1185">Reference proteome</keyword>
<sequence length="130" mass="14863">MSNFENRLKALRKANKKTQSDMATLLNITLRQYQLYEAGQSSPPLNNLITLADFFNVSLDYLMGRSDDPSPPQVQPLKGTKRIYDVIARVKDLPDEHIEDITDTLDALVELHLKKLKTKQKVEIKGDNHE</sequence>
<dbReference type="PANTHER" id="PTHR46558:SF11">
    <property type="entry name" value="HTH-TYPE TRANSCRIPTIONAL REGULATOR XRE"/>
    <property type="match status" value="1"/>
</dbReference>
<protein>
    <submittedName>
        <fullName evidence="3">Transcriptional regulator, XRE family</fullName>
    </submittedName>
</protein>
<dbReference type="eggNOG" id="COG1476">
    <property type="taxonomic scope" value="Bacteria"/>
</dbReference>
<dbReference type="GO" id="GO:0003677">
    <property type="term" value="F:DNA binding"/>
    <property type="evidence" value="ECO:0007669"/>
    <property type="project" value="UniProtKB-KW"/>
</dbReference>
<evidence type="ECO:0000256" key="1">
    <source>
        <dbReference type="ARBA" id="ARBA00023125"/>
    </source>
</evidence>
<dbReference type="SUPFAM" id="SSF47413">
    <property type="entry name" value="lambda repressor-like DNA-binding domains"/>
    <property type="match status" value="1"/>
</dbReference>
<dbReference type="Gene3D" id="1.10.260.40">
    <property type="entry name" value="lambda repressor-like DNA-binding domains"/>
    <property type="match status" value="1"/>
</dbReference>
<dbReference type="Proteomes" id="UP000009315">
    <property type="component" value="Unassembled WGS sequence"/>
</dbReference>
<dbReference type="InterPro" id="IPR001387">
    <property type="entry name" value="Cro/C1-type_HTH"/>
</dbReference>
<dbReference type="Pfam" id="PF01381">
    <property type="entry name" value="HTH_3"/>
    <property type="match status" value="1"/>
</dbReference>
<dbReference type="STRING" id="1121428.DESHY_60027"/>
<dbReference type="OrthoDB" id="1766270at2"/>
<proteinExistence type="predicted"/>
<dbReference type="PANTHER" id="PTHR46558">
    <property type="entry name" value="TRACRIPTIONAL REGULATORY PROTEIN-RELATED-RELATED"/>
    <property type="match status" value="1"/>
</dbReference>
<name>K8E0A2_9FIRM</name>
<dbReference type="InterPro" id="IPR010982">
    <property type="entry name" value="Lambda_DNA-bd_dom_sf"/>
</dbReference>
<feature type="domain" description="HTH cro/C1-type" evidence="2">
    <location>
        <begin position="8"/>
        <end position="62"/>
    </location>
</feature>
<dbReference type="AlphaFoldDB" id="K8E0A2"/>
<evidence type="ECO:0000313" key="3">
    <source>
        <dbReference type="EMBL" id="CCO08855.1"/>
    </source>
</evidence>
<gene>
    <name evidence="3" type="ORF">DESHY_60027</name>
</gene>
<keyword evidence="1" id="KW-0238">DNA-binding</keyword>
<dbReference type="RefSeq" id="WP_008412509.1">
    <property type="nucleotide sequence ID" value="NZ_CAOS01000013.1"/>
</dbReference>
<evidence type="ECO:0000313" key="4">
    <source>
        <dbReference type="Proteomes" id="UP000009315"/>
    </source>
</evidence>
<dbReference type="SMART" id="SM00530">
    <property type="entry name" value="HTH_XRE"/>
    <property type="match status" value="1"/>
</dbReference>
<evidence type="ECO:0000259" key="2">
    <source>
        <dbReference type="PROSITE" id="PS50943"/>
    </source>
</evidence>
<accession>K8E0A2</accession>
<dbReference type="EMBL" id="CAOS01000013">
    <property type="protein sequence ID" value="CCO08855.1"/>
    <property type="molecule type" value="Genomic_DNA"/>
</dbReference>
<reference evidence="3 4" key="1">
    <citation type="journal article" date="2013" name="Genome Announc.">
        <title>Genome Sequence of the Sulfate-Reducing Bacterium Desulfotomaculum hydrothermale Lam5(T).</title>
        <authorList>
            <person name="Amin O."/>
            <person name="Fardeau M.L."/>
            <person name="Valette O."/>
            <person name="Hirschler-Rea A."/>
            <person name="Barbe V."/>
            <person name="Medigue C."/>
            <person name="Vacherie B."/>
            <person name="Ollivier B."/>
            <person name="Bertin P.N."/>
            <person name="Dolla A."/>
        </authorList>
    </citation>
    <scope>NUCLEOTIDE SEQUENCE [LARGE SCALE GENOMIC DNA]</scope>
    <source>
        <strain evidence="4">Lam5 / DSM 18033</strain>
    </source>
</reference>
<dbReference type="CDD" id="cd00093">
    <property type="entry name" value="HTH_XRE"/>
    <property type="match status" value="1"/>
</dbReference>
<comment type="caution">
    <text evidence="3">The sequence shown here is derived from an EMBL/GenBank/DDBJ whole genome shotgun (WGS) entry which is preliminary data.</text>
</comment>
<dbReference type="PROSITE" id="PS50943">
    <property type="entry name" value="HTH_CROC1"/>
    <property type="match status" value="1"/>
</dbReference>
<organism evidence="3 4">
    <name type="scientific">Desulforamulus hydrothermalis Lam5 = DSM 18033</name>
    <dbReference type="NCBI Taxonomy" id="1121428"/>
    <lineage>
        <taxon>Bacteria</taxon>
        <taxon>Bacillati</taxon>
        <taxon>Bacillota</taxon>
        <taxon>Clostridia</taxon>
        <taxon>Eubacteriales</taxon>
        <taxon>Peptococcaceae</taxon>
        <taxon>Desulforamulus</taxon>
    </lineage>
</organism>